<dbReference type="OMA" id="SDTLWIF"/>
<sequence>MNIKKYDCNFSQTCIENTINQYQITYGVGDAIGFQASDTVWLSEDIKIQQMDFILITETNQYSENNLQGDGILGLGLNSNLLNYLKNDNYIDNLSFSLLLTDSTKTQEKSMIILGGIDESLFISPLNYYPVIGNQYWQIGLSSIKFKNQQKNFILPESPSTVILDSGSSLILFDQISFQNFLNVLAKQYNQYCNFNGQQIICTCQNVSSQNINQQFPDIEFEFKNNNSEQNAQQQFNLQPRDYIIQQNQYCYLLVSVINDLQDRAIVLGDTFFFKYYVHFDLENKQIGVAQQKLIDNNYFLTAILIIMVPIFIISISYVLIKKRQFIMQEIRIFLQSFE</sequence>
<dbReference type="InterPro" id="IPR034164">
    <property type="entry name" value="Pepsin-like_dom"/>
</dbReference>
<dbReference type="PANTHER" id="PTHR47966">
    <property type="entry name" value="BETA-SITE APP-CLEAVING ENZYME, ISOFORM A-RELATED"/>
    <property type="match status" value="1"/>
</dbReference>
<dbReference type="GO" id="GO:0004190">
    <property type="term" value="F:aspartic-type endopeptidase activity"/>
    <property type="evidence" value="ECO:0007669"/>
    <property type="project" value="UniProtKB-KW"/>
</dbReference>
<dbReference type="InterPro" id="IPR001969">
    <property type="entry name" value="Aspartic_peptidase_AS"/>
</dbReference>
<evidence type="ECO:0000313" key="8">
    <source>
        <dbReference type="EMBL" id="KRX00023.1"/>
    </source>
</evidence>
<dbReference type="PROSITE" id="PS51767">
    <property type="entry name" value="PEPTIDASE_A1"/>
    <property type="match status" value="1"/>
</dbReference>
<accession>A0A0V0QCS6</accession>
<organism evidence="8 9">
    <name type="scientific">Pseudocohnilembus persalinus</name>
    <name type="common">Ciliate</name>
    <dbReference type="NCBI Taxonomy" id="266149"/>
    <lineage>
        <taxon>Eukaryota</taxon>
        <taxon>Sar</taxon>
        <taxon>Alveolata</taxon>
        <taxon>Ciliophora</taxon>
        <taxon>Intramacronucleata</taxon>
        <taxon>Oligohymenophorea</taxon>
        <taxon>Scuticociliatia</taxon>
        <taxon>Philasterida</taxon>
        <taxon>Pseudocohnilembidae</taxon>
        <taxon>Pseudocohnilembus</taxon>
    </lineage>
</organism>
<reference evidence="8 9" key="1">
    <citation type="journal article" date="2015" name="Sci. Rep.">
        <title>Genome of the facultative scuticociliatosis pathogen Pseudocohnilembus persalinus provides insight into its virulence through horizontal gene transfer.</title>
        <authorList>
            <person name="Xiong J."/>
            <person name="Wang G."/>
            <person name="Cheng J."/>
            <person name="Tian M."/>
            <person name="Pan X."/>
            <person name="Warren A."/>
            <person name="Jiang C."/>
            <person name="Yuan D."/>
            <person name="Miao W."/>
        </authorList>
    </citation>
    <scope>NUCLEOTIDE SEQUENCE [LARGE SCALE GENOMIC DNA]</scope>
    <source>
        <strain evidence="8">36N120E</strain>
    </source>
</reference>
<dbReference type="EMBL" id="LDAU01000197">
    <property type="protein sequence ID" value="KRX00023.1"/>
    <property type="molecule type" value="Genomic_DNA"/>
</dbReference>
<dbReference type="SUPFAM" id="SSF50630">
    <property type="entry name" value="Acid proteases"/>
    <property type="match status" value="1"/>
</dbReference>
<dbReference type="InterPro" id="IPR021109">
    <property type="entry name" value="Peptidase_aspartic_dom_sf"/>
</dbReference>
<comment type="similarity">
    <text evidence="1 5">Belongs to the peptidase A1 family.</text>
</comment>
<keyword evidence="2 5" id="KW-0645">Protease</keyword>
<dbReference type="Pfam" id="PF00026">
    <property type="entry name" value="Asp"/>
    <property type="match status" value="1"/>
</dbReference>
<dbReference type="AlphaFoldDB" id="A0A0V0QCS6"/>
<feature type="domain" description="Peptidase A1" evidence="7">
    <location>
        <begin position="1"/>
        <end position="290"/>
    </location>
</feature>
<evidence type="ECO:0000313" key="9">
    <source>
        <dbReference type="Proteomes" id="UP000054937"/>
    </source>
</evidence>
<dbReference type="OrthoDB" id="292960at2759"/>
<keyword evidence="6" id="KW-0812">Transmembrane</keyword>
<evidence type="ECO:0000256" key="2">
    <source>
        <dbReference type="ARBA" id="ARBA00022670"/>
    </source>
</evidence>
<evidence type="ECO:0000256" key="3">
    <source>
        <dbReference type="ARBA" id="ARBA00022750"/>
    </source>
</evidence>
<name>A0A0V0QCS6_PSEPJ</name>
<evidence type="ECO:0000256" key="6">
    <source>
        <dbReference type="SAM" id="Phobius"/>
    </source>
</evidence>
<dbReference type="InterPro" id="IPR001461">
    <property type="entry name" value="Aspartic_peptidase_A1"/>
</dbReference>
<feature type="transmembrane region" description="Helical" evidence="6">
    <location>
        <begin position="299"/>
        <end position="321"/>
    </location>
</feature>
<keyword evidence="6" id="KW-0472">Membrane</keyword>
<dbReference type="PRINTS" id="PR00792">
    <property type="entry name" value="PEPSIN"/>
</dbReference>
<dbReference type="PANTHER" id="PTHR47966:SF51">
    <property type="entry name" value="BETA-SITE APP-CLEAVING ENZYME, ISOFORM A-RELATED"/>
    <property type="match status" value="1"/>
</dbReference>
<comment type="caution">
    <text evidence="8">The sequence shown here is derived from an EMBL/GenBank/DDBJ whole genome shotgun (WGS) entry which is preliminary data.</text>
</comment>
<evidence type="ECO:0000259" key="7">
    <source>
        <dbReference type="PROSITE" id="PS51767"/>
    </source>
</evidence>
<evidence type="ECO:0000256" key="4">
    <source>
        <dbReference type="ARBA" id="ARBA00022801"/>
    </source>
</evidence>
<dbReference type="GO" id="GO:0006508">
    <property type="term" value="P:proteolysis"/>
    <property type="evidence" value="ECO:0007669"/>
    <property type="project" value="UniProtKB-KW"/>
</dbReference>
<keyword evidence="4 5" id="KW-0378">Hydrolase</keyword>
<keyword evidence="9" id="KW-1185">Reference proteome</keyword>
<keyword evidence="6" id="KW-1133">Transmembrane helix</keyword>
<dbReference type="InParanoid" id="A0A0V0QCS6"/>
<keyword evidence="3 5" id="KW-0064">Aspartyl protease</keyword>
<dbReference type="CDD" id="cd05471">
    <property type="entry name" value="pepsin_like"/>
    <property type="match status" value="1"/>
</dbReference>
<dbReference type="InterPro" id="IPR033121">
    <property type="entry name" value="PEPTIDASE_A1"/>
</dbReference>
<dbReference type="PROSITE" id="PS00141">
    <property type="entry name" value="ASP_PROTEASE"/>
    <property type="match status" value="1"/>
</dbReference>
<dbReference type="Proteomes" id="UP000054937">
    <property type="component" value="Unassembled WGS sequence"/>
</dbReference>
<evidence type="ECO:0000256" key="1">
    <source>
        <dbReference type="ARBA" id="ARBA00007447"/>
    </source>
</evidence>
<gene>
    <name evidence="8" type="ORF">PPERSA_00173</name>
</gene>
<proteinExistence type="inferred from homology"/>
<protein>
    <submittedName>
        <fullName evidence="8">Aspartic peptidase domain</fullName>
    </submittedName>
</protein>
<dbReference type="Gene3D" id="2.40.70.10">
    <property type="entry name" value="Acid Proteases"/>
    <property type="match status" value="2"/>
</dbReference>
<evidence type="ECO:0000256" key="5">
    <source>
        <dbReference type="RuleBase" id="RU000454"/>
    </source>
</evidence>